<dbReference type="Pfam" id="PF01565">
    <property type="entry name" value="FAD_binding_4"/>
    <property type="match status" value="1"/>
</dbReference>
<dbReference type="SUPFAM" id="SSF56176">
    <property type="entry name" value="FAD-binding/transporter-associated domain-like"/>
    <property type="match status" value="1"/>
</dbReference>
<dbReference type="InterPro" id="IPR016171">
    <property type="entry name" value="Vanillyl_alc_oxidase_C-sub2"/>
</dbReference>
<dbReference type="InterPro" id="IPR007173">
    <property type="entry name" value="ALO_C"/>
</dbReference>
<dbReference type="GO" id="GO:0080049">
    <property type="term" value="F:L-gulono-1,4-lactone dehydrogenase activity"/>
    <property type="evidence" value="ECO:0007669"/>
    <property type="project" value="TreeGrafter"/>
</dbReference>
<evidence type="ECO:0000313" key="3">
    <source>
        <dbReference type="EMBL" id="TCK19886.1"/>
    </source>
</evidence>
<keyword evidence="4" id="KW-1185">Reference proteome</keyword>
<keyword evidence="1" id="KW-0560">Oxidoreductase</keyword>
<proteinExistence type="predicted"/>
<dbReference type="Pfam" id="PF04030">
    <property type="entry name" value="ALO"/>
    <property type="match status" value="1"/>
</dbReference>
<dbReference type="PANTHER" id="PTHR43762">
    <property type="entry name" value="L-GULONOLACTONE OXIDASE"/>
    <property type="match status" value="1"/>
</dbReference>
<dbReference type="InterPro" id="IPR016169">
    <property type="entry name" value="FAD-bd_PCMH_sub2"/>
</dbReference>
<dbReference type="Gene3D" id="3.30.43.10">
    <property type="entry name" value="Uridine Diphospho-n-acetylenolpyruvylglucosamine Reductase, domain 2"/>
    <property type="match status" value="1"/>
</dbReference>
<dbReference type="OrthoDB" id="9800184at2"/>
<dbReference type="InterPro" id="IPR016166">
    <property type="entry name" value="FAD-bd_PCMH"/>
</dbReference>
<dbReference type="InterPro" id="IPR006094">
    <property type="entry name" value="Oxid_FAD_bind_N"/>
</dbReference>
<name>A0A4V6NDD1_PSEEN</name>
<dbReference type="GO" id="GO:0003885">
    <property type="term" value="F:D-arabinono-1,4-lactone oxidase activity"/>
    <property type="evidence" value="ECO:0007669"/>
    <property type="project" value="InterPro"/>
</dbReference>
<feature type="domain" description="FAD-binding PCMH-type" evidence="2">
    <location>
        <begin position="24"/>
        <end position="195"/>
    </location>
</feature>
<dbReference type="GO" id="GO:0071949">
    <property type="term" value="F:FAD binding"/>
    <property type="evidence" value="ECO:0007669"/>
    <property type="project" value="InterPro"/>
</dbReference>
<sequence>MHSLDGDRLRSDAVARWRNWTGDQMCRPAEYAEPSDVDGVVDVVRRAESTGRVVRVAGSGHSFSDVVATDGVLVHLGRLRGIRSLERTGRGAVVTVGAGTRLHELNRELDGLGLAMPNLGDIDRQTVAGAVATATHGTGARHGNLATRVVALEMVTADGTVTTIDRGDPETLAAARVPLGALGVVTAVALDVVPAFRLWARDRPMPLAEVLSGIDELADRHDHFEFHLFPHTATALTRTNDVTGVPARPQGRASRWVDETLLRNRGLGAVCRLGRTAPTAIPLLNRLAATALRPAERVDVAHRVFCSRRTVRFTETEWAMPRSAAADAVRAIHLAGGRYDVTLPIEVRFGAADTDAFLSPSWDRDTVFVAAHVYRGMPWEPYFRAVQDIARSFDGRPHWGKRHLMRADALAPLYPAWERFAAVRERLDPQRRFTNPHVTRVLG</sequence>
<evidence type="ECO:0000313" key="4">
    <source>
        <dbReference type="Proteomes" id="UP000295560"/>
    </source>
</evidence>
<dbReference type="Proteomes" id="UP000295560">
    <property type="component" value="Unassembled WGS sequence"/>
</dbReference>
<dbReference type="NCBIfam" id="TIGR01679">
    <property type="entry name" value="bact_FAD_ox"/>
    <property type="match status" value="1"/>
</dbReference>
<dbReference type="PROSITE" id="PS51387">
    <property type="entry name" value="FAD_PCMH"/>
    <property type="match status" value="1"/>
</dbReference>
<dbReference type="InterPro" id="IPR016167">
    <property type="entry name" value="FAD-bd_PCMH_sub1"/>
</dbReference>
<reference evidence="3 4" key="1">
    <citation type="submission" date="2019-03" db="EMBL/GenBank/DDBJ databases">
        <title>Sequencing the genomes of 1000 actinobacteria strains.</title>
        <authorList>
            <person name="Klenk H.-P."/>
        </authorList>
    </citation>
    <scope>NUCLEOTIDE SEQUENCE [LARGE SCALE GENOMIC DNA]</scope>
    <source>
        <strain evidence="3 4">DSM 44969</strain>
    </source>
</reference>
<dbReference type="Gene3D" id="3.30.465.10">
    <property type="match status" value="1"/>
</dbReference>
<dbReference type="InterPro" id="IPR036318">
    <property type="entry name" value="FAD-bd_PCMH-like_sf"/>
</dbReference>
<protein>
    <submittedName>
        <fullName evidence="3">L-gulonolactone oxidase</fullName>
    </submittedName>
</protein>
<evidence type="ECO:0000259" key="2">
    <source>
        <dbReference type="PROSITE" id="PS51387"/>
    </source>
</evidence>
<accession>A0A4V6NDD1</accession>
<evidence type="ECO:0000256" key="1">
    <source>
        <dbReference type="ARBA" id="ARBA00023002"/>
    </source>
</evidence>
<dbReference type="InterPro" id="IPR010031">
    <property type="entry name" value="FAD_lactone_oxidase-like"/>
</dbReference>
<dbReference type="PIRSF" id="PIRSF000136">
    <property type="entry name" value="LGO_GLO"/>
    <property type="match status" value="1"/>
</dbReference>
<gene>
    <name evidence="3" type="ORF">EV378_3830</name>
</gene>
<dbReference type="Gene3D" id="1.10.45.10">
    <property type="entry name" value="Vanillyl-alcohol Oxidase, Chain A, domain 4"/>
    <property type="match status" value="1"/>
</dbReference>
<dbReference type="AlphaFoldDB" id="A0A4V6NDD1"/>
<organism evidence="3 4">
    <name type="scientific">Pseudonocardia endophytica</name>
    <dbReference type="NCBI Taxonomy" id="401976"/>
    <lineage>
        <taxon>Bacteria</taxon>
        <taxon>Bacillati</taxon>
        <taxon>Actinomycetota</taxon>
        <taxon>Actinomycetes</taxon>
        <taxon>Pseudonocardiales</taxon>
        <taxon>Pseudonocardiaceae</taxon>
        <taxon>Pseudonocardia</taxon>
    </lineage>
</organism>
<dbReference type="Gene3D" id="3.30.70.2520">
    <property type="match status" value="1"/>
</dbReference>
<dbReference type="EMBL" id="SMFZ01000002">
    <property type="protein sequence ID" value="TCK19886.1"/>
    <property type="molecule type" value="Genomic_DNA"/>
</dbReference>
<comment type="caution">
    <text evidence="3">The sequence shown here is derived from an EMBL/GenBank/DDBJ whole genome shotgun (WGS) entry which is preliminary data.</text>
</comment>
<dbReference type="GO" id="GO:0016020">
    <property type="term" value="C:membrane"/>
    <property type="evidence" value="ECO:0007669"/>
    <property type="project" value="InterPro"/>
</dbReference>
<dbReference type="PANTHER" id="PTHR43762:SF1">
    <property type="entry name" value="D-ARABINONO-1,4-LACTONE OXIDASE"/>
    <property type="match status" value="1"/>
</dbReference>